<dbReference type="Pfam" id="PF15955">
    <property type="entry name" value="Cuticle_4"/>
    <property type="match status" value="2"/>
</dbReference>
<evidence type="ECO:0000313" key="3">
    <source>
        <dbReference type="Proteomes" id="UP000037069"/>
    </source>
</evidence>
<sequence length="222" mass="21646">MKFAIVTFFTLALALGAQSSIIPWGNVITEIAGGPLSYTAVTSPIVSAWPAPVPIVAAAPASYVAQTRGAVHAAPLEGHLNSVANINFAIVSLFTLALALGVQSSVIPLGGVVTQIAGGPLAHTSVISPIGLSLGSAIALGHGSTIVQSAVPAAIPLQAPAAVAVHAHAAIPTAVHAAAVPAVVAGPGSYVAKTRGAIHTAPLAGHLNSVANVNVAPAPGTI</sequence>
<evidence type="ECO:0000313" key="2">
    <source>
        <dbReference type="EMBL" id="KNC24111.1"/>
    </source>
</evidence>
<dbReference type="OrthoDB" id="7743350at2759"/>
<accession>A0A0L0BVR6</accession>
<gene>
    <name evidence="2" type="ORF">FF38_08881</name>
</gene>
<dbReference type="Proteomes" id="UP000037069">
    <property type="component" value="Unassembled WGS sequence"/>
</dbReference>
<comment type="caution">
    <text evidence="2">The sequence shown here is derived from an EMBL/GenBank/DDBJ whole genome shotgun (WGS) entry which is preliminary data.</text>
</comment>
<dbReference type="AlphaFoldDB" id="A0A0L0BVR6"/>
<dbReference type="PANTHER" id="PTHR12336">
    <property type="entry name" value="ADULT CUTICLE PROTEIN 1-RELATED"/>
    <property type="match status" value="1"/>
</dbReference>
<dbReference type="PANTHER" id="PTHR12336:SF0">
    <property type="entry name" value="ADULT CUTICLE PROTEIN 1-RELATED"/>
    <property type="match status" value="1"/>
</dbReference>
<evidence type="ECO:0000256" key="1">
    <source>
        <dbReference type="SAM" id="SignalP"/>
    </source>
</evidence>
<dbReference type="EMBL" id="JRES01001261">
    <property type="protein sequence ID" value="KNC24111.1"/>
    <property type="molecule type" value="Genomic_DNA"/>
</dbReference>
<dbReference type="InterPro" id="IPR031874">
    <property type="entry name" value="Cuticle_Acp1"/>
</dbReference>
<reference evidence="2 3" key="1">
    <citation type="journal article" date="2015" name="Nat. Commun.">
        <title>Lucilia cuprina genome unlocks parasitic fly biology to underpin future interventions.</title>
        <authorList>
            <person name="Anstead C.A."/>
            <person name="Korhonen P.K."/>
            <person name="Young N.D."/>
            <person name="Hall R.S."/>
            <person name="Jex A.R."/>
            <person name="Murali S.C."/>
            <person name="Hughes D.S."/>
            <person name="Lee S.F."/>
            <person name="Perry T."/>
            <person name="Stroehlein A.J."/>
            <person name="Ansell B.R."/>
            <person name="Breugelmans B."/>
            <person name="Hofmann A."/>
            <person name="Qu J."/>
            <person name="Dugan S."/>
            <person name="Lee S.L."/>
            <person name="Chao H."/>
            <person name="Dinh H."/>
            <person name="Han Y."/>
            <person name="Doddapaneni H.V."/>
            <person name="Worley K.C."/>
            <person name="Muzny D.M."/>
            <person name="Ioannidis P."/>
            <person name="Waterhouse R.M."/>
            <person name="Zdobnov E.M."/>
            <person name="James P.J."/>
            <person name="Bagnall N.H."/>
            <person name="Kotze A.C."/>
            <person name="Gibbs R.A."/>
            <person name="Richards S."/>
            <person name="Batterham P."/>
            <person name="Gasser R.B."/>
        </authorList>
    </citation>
    <scope>NUCLEOTIDE SEQUENCE [LARGE SCALE GENOMIC DNA]</scope>
    <source>
        <strain evidence="2 3">LS</strain>
        <tissue evidence="2">Full body</tissue>
    </source>
</reference>
<keyword evidence="1" id="KW-0732">Signal</keyword>
<protein>
    <recommendedName>
        <fullName evidence="4">Adult cuticle protein 1</fullName>
    </recommendedName>
</protein>
<feature type="chain" id="PRO_5005535445" description="Adult cuticle protein 1" evidence="1">
    <location>
        <begin position="20"/>
        <end position="222"/>
    </location>
</feature>
<keyword evidence="3" id="KW-1185">Reference proteome</keyword>
<evidence type="ECO:0008006" key="4">
    <source>
        <dbReference type="Google" id="ProtNLM"/>
    </source>
</evidence>
<name>A0A0L0BVR6_LUCCU</name>
<proteinExistence type="predicted"/>
<organism evidence="2 3">
    <name type="scientific">Lucilia cuprina</name>
    <name type="common">Green bottle fly</name>
    <name type="synonym">Australian sheep blowfly</name>
    <dbReference type="NCBI Taxonomy" id="7375"/>
    <lineage>
        <taxon>Eukaryota</taxon>
        <taxon>Metazoa</taxon>
        <taxon>Ecdysozoa</taxon>
        <taxon>Arthropoda</taxon>
        <taxon>Hexapoda</taxon>
        <taxon>Insecta</taxon>
        <taxon>Pterygota</taxon>
        <taxon>Neoptera</taxon>
        <taxon>Endopterygota</taxon>
        <taxon>Diptera</taxon>
        <taxon>Brachycera</taxon>
        <taxon>Muscomorpha</taxon>
        <taxon>Oestroidea</taxon>
        <taxon>Calliphoridae</taxon>
        <taxon>Luciliinae</taxon>
        <taxon>Lucilia</taxon>
    </lineage>
</organism>
<feature type="signal peptide" evidence="1">
    <location>
        <begin position="1"/>
        <end position="19"/>
    </location>
</feature>